<dbReference type="FunFam" id="3.30.60.20:FF:000025">
    <property type="entry name" value="Chimaerin"/>
    <property type="match status" value="1"/>
</dbReference>
<dbReference type="PRINTS" id="PR00008">
    <property type="entry name" value="DAGPEDOMAIN"/>
</dbReference>
<dbReference type="WBParaSite" id="PSAMB.scaffold132size74629.g2709.t2">
    <property type="protein sequence ID" value="PSAMB.scaffold132size74629.g2709.t2"/>
    <property type="gene ID" value="PSAMB.scaffold132size74629.g2709"/>
</dbReference>
<dbReference type="PROSITE" id="PS50081">
    <property type="entry name" value="ZF_DAG_PE_2"/>
    <property type="match status" value="1"/>
</dbReference>
<dbReference type="Gene3D" id="3.30.60.20">
    <property type="match status" value="1"/>
</dbReference>
<proteinExistence type="predicted"/>
<feature type="region of interest" description="Disordered" evidence="5">
    <location>
        <begin position="177"/>
        <end position="221"/>
    </location>
</feature>
<evidence type="ECO:0000259" key="6">
    <source>
        <dbReference type="PROSITE" id="PS50001"/>
    </source>
</evidence>
<evidence type="ECO:0000256" key="1">
    <source>
        <dbReference type="ARBA" id="ARBA00022468"/>
    </source>
</evidence>
<accession>A0A914UX35</accession>
<dbReference type="InterPro" id="IPR051854">
    <property type="entry name" value="Rho-type_GAP"/>
</dbReference>
<evidence type="ECO:0000313" key="9">
    <source>
        <dbReference type="Proteomes" id="UP000887566"/>
    </source>
</evidence>
<dbReference type="CDD" id="cd20806">
    <property type="entry name" value="C1_CHN"/>
    <property type="match status" value="1"/>
</dbReference>
<keyword evidence="1" id="KW-0343">GTPase activation</keyword>
<dbReference type="AlphaFoldDB" id="A0A914UX35"/>
<feature type="compositionally biased region" description="Low complexity" evidence="5">
    <location>
        <begin position="209"/>
        <end position="218"/>
    </location>
</feature>
<dbReference type="FunFam" id="3.30.505.10:FF:000019">
    <property type="entry name" value="Chimaerin"/>
    <property type="match status" value="1"/>
</dbReference>
<evidence type="ECO:0000313" key="10">
    <source>
        <dbReference type="WBParaSite" id="PSAMB.scaffold132size74629.g2709.t2"/>
    </source>
</evidence>
<keyword evidence="3" id="KW-0862">Zinc</keyword>
<keyword evidence="2" id="KW-0479">Metal-binding</keyword>
<dbReference type="Gene3D" id="1.10.555.10">
    <property type="entry name" value="Rho GTPase activation protein"/>
    <property type="match status" value="1"/>
</dbReference>
<feature type="region of interest" description="Disordered" evidence="5">
    <location>
        <begin position="1"/>
        <end position="32"/>
    </location>
</feature>
<dbReference type="InterPro" id="IPR020454">
    <property type="entry name" value="DAG/PE-bd"/>
</dbReference>
<keyword evidence="4" id="KW-0727">SH2 domain</keyword>
<evidence type="ECO:0000259" key="7">
    <source>
        <dbReference type="PROSITE" id="PS50081"/>
    </source>
</evidence>
<dbReference type="Pfam" id="PF00017">
    <property type="entry name" value="SH2"/>
    <property type="match status" value="1"/>
</dbReference>
<dbReference type="Proteomes" id="UP000887566">
    <property type="component" value="Unplaced"/>
</dbReference>
<dbReference type="PANTHER" id="PTHR46075">
    <property type="entry name" value="CHIMERIN FAMILY MEMBER"/>
    <property type="match status" value="1"/>
</dbReference>
<sequence length="485" mass="55471">MSREYRRRTFDEPEDPTPSPSRSPSMASAREGRTGGYWKQNLYLLQERAPKPRAVFCGVPPSNRPKYYGPEFHGLIDREETEQLLAAAGEGAYLVRESQRSAGAYTLCMRFDGKALNYKLFFDGQHFVGEKRFDSMDDLVADGLISMYVDKHAADYIKRMADEAVYEESPYIQYQKSIGTQRRQQRPPLPTLNGATPTADQLRARHGSESSQWSSSEQNDAPQKAHRFIAHTFRIPHYCDYCRNFMWGLVQQGLRCDDCGFAAHKRCSERSLLDCRPDLKYVKRMFAVDLTTLCMAHSVLVPPVVEQCIMEVQRRGLNAEGIYRISGSHEEIEKLRQSFDMCGTLNQRVDLSQARVEDIHSVAGLLKLYFRLLPQPLVTFSVYREMAQALRATRNEYDRIKTTRKAVEEMPPAHVQTLKLLLEHLNVVATNSSANKMTLENLATIFSPTVLCTGSPQQGIILPQQEQYVLHFLLVHYKKIFGPQR</sequence>
<dbReference type="SUPFAM" id="SSF57889">
    <property type="entry name" value="Cysteine-rich domain"/>
    <property type="match status" value="1"/>
</dbReference>
<dbReference type="InterPro" id="IPR000980">
    <property type="entry name" value="SH2"/>
</dbReference>
<feature type="domain" description="Rho-GAP" evidence="8">
    <location>
        <begin position="288"/>
        <end position="481"/>
    </location>
</feature>
<evidence type="ECO:0000256" key="2">
    <source>
        <dbReference type="ARBA" id="ARBA00022723"/>
    </source>
</evidence>
<feature type="domain" description="Phorbol-ester/DAG-type" evidence="7">
    <location>
        <begin position="225"/>
        <end position="275"/>
    </location>
</feature>
<dbReference type="SUPFAM" id="SSF48350">
    <property type="entry name" value="GTPase activation domain, GAP"/>
    <property type="match status" value="1"/>
</dbReference>
<dbReference type="InterPro" id="IPR036860">
    <property type="entry name" value="SH2_dom_sf"/>
</dbReference>
<evidence type="ECO:0000256" key="3">
    <source>
        <dbReference type="ARBA" id="ARBA00022833"/>
    </source>
</evidence>
<dbReference type="SMART" id="SM00109">
    <property type="entry name" value="C1"/>
    <property type="match status" value="1"/>
</dbReference>
<dbReference type="PANTHER" id="PTHR46075:SF2">
    <property type="entry name" value="RHO GTPASE ACTIVATING PROTEIN AT 5A, ISOFORM A"/>
    <property type="match status" value="1"/>
</dbReference>
<dbReference type="SUPFAM" id="SSF55550">
    <property type="entry name" value="SH2 domain"/>
    <property type="match status" value="1"/>
</dbReference>
<dbReference type="GO" id="GO:0005096">
    <property type="term" value="F:GTPase activator activity"/>
    <property type="evidence" value="ECO:0007669"/>
    <property type="project" value="UniProtKB-KW"/>
</dbReference>
<dbReference type="Pfam" id="PF00130">
    <property type="entry name" value="C1_1"/>
    <property type="match status" value="1"/>
</dbReference>
<dbReference type="InterPro" id="IPR000198">
    <property type="entry name" value="RhoGAP_dom"/>
</dbReference>
<evidence type="ECO:0000259" key="8">
    <source>
        <dbReference type="PROSITE" id="PS50238"/>
    </source>
</evidence>
<dbReference type="Gene3D" id="3.30.505.10">
    <property type="entry name" value="SH2 domain"/>
    <property type="match status" value="1"/>
</dbReference>
<name>A0A914UX35_9BILA</name>
<keyword evidence="9" id="KW-1185">Reference proteome</keyword>
<dbReference type="SMART" id="SM00324">
    <property type="entry name" value="RhoGAP"/>
    <property type="match status" value="1"/>
</dbReference>
<dbReference type="SMART" id="SM00252">
    <property type="entry name" value="SH2"/>
    <property type="match status" value="1"/>
</dbReference>
<protein>
    <submittedName>
        <fullName evidence="10">N-chimaerin</fullName>
    </submittedName>
</protein>
<dbReference type="CDD" id="cd10352">
    <property type="entry name" value="SH2_a2chimerin_b2chimerin"/>
    <property type="match status" value="1"/>
</dbReference>
<dbReference type="Pfam" id="PF00620">
    <property type="entry name" value="RhoGAP"/>
    <property type="match status" value="1"/>
</dbReference>
<dbReference type="GO" id="GO:0007165">
    <property type="term" value="P:signal transduction"/>
    <property type="evidence" value="ECO:0007669"/>
    <property type="project" value="InterPro"/>
</dbReference>
<dbReference type="InterPro" id="IPR046349">
    <property type="entry name" value="C1-like_sf"/>
</dbReference>
<feature type="compositionally biased region" description="Basic and acidic residues" evidence="5">
    <location>
        <begin position="1"/>
        <end position="11"/>
    </location>
</feature>
<dbReference type="CDD" id="cd00159">
    <property type="entry name" value="RhoGAP"/>
    <property type="match status" value="1"/>
</dbReference>
<reference evidence="10" key="1">
    <citation type="submission" date="2022-11" db="UniProtKB">
        <authorList>
            <consortium name="WormBaseParasite"/>
        </authorList>
    </citation>
    <scope>IDENTIFICATION</scope>
</reference>
<dbReference type="InterPro" id="IPR035840">
    <property type="entry name" value="Chimaerin_SH2"/>
</dbReference>
<organism evidence="9 10">
    <name type="scientific">Plectus sambesii</name>
    <dbReference type="NCBI Taxonomy" id="2011161"/>
    <lineage>
        <taxon>Eukaryota</taxon>
        <taxon>Metazoa</taxon>
        <taxon>Ecdysozoa</taxon>
        <taxon>Nematoda</taxon>
        <taxon>Chromadorea</taxon>
        <taxon>Plectida</taxon>
        <taxon>Plectina</taxon>
        <taxon>Plectoidea</taxon>
        <taxon>Plectidae</taxon>
        <taxon>Plectus</taxon>
    </lineage>
</organism>
<dbReference type="InterPro" id="IPR002219">
    <property type="entry name" value="PKC_DAG/PE"/>
</dbReference>
<dbReference type="GO" id="GO:0046872">
    <property type="term" value="F:metal ion binding"/>
    <property type="evidence" value="ECO:0007669"/>
    <property type="project" value="UniProtKB-KW"/>
</dbReference>
<evidence type="ECO:0000256" key="4">
    <source>
        <dbReference type="PROSITE-ProRule" id="PRU00191"/>
    </source>
</evidence>
<evidence type="ECO:0000256" key="5">
    <source>
        <dbReference type="SAM" id="MobiDB-lite"/>
    </source>
</evidence>
<dbReference type="PROSITE" id="PS00479">
    <property type="entry name" value="ZF_DAG_PE_1"/>
    <property type="match status" value="1"/>
</dbReference>
<feature type="domain" description="SH2" evidence="6">
    <location>
        <begin position="71"/>
        <end position="140"/>
    </location>
</feature>
<dbReference type="PROSITE" id="PS50238">
    <property type="entry name" value="RHOGAP"/>
    <property type="match status" value="1"/>
</dbReference>
<dbReference type="InterPro" id="IPR008936">
    <property type="entry name" value="Rho_GTPase_activation_prot"/>
</dbReference>
<dbReference type="PROSITE" id="PS50001">
    <property type="entry name" value="SH2"/>
    <property type="match status" value="1"/>
</dbReference>